<proteinExistence type="predicted"/>
<organism evidence="1 2">
    <name type="scientific">Flavobacterium piscis</name>
    <dbReference type="NCBI Taxonomy" id="1114874"/>
    <lineage>
        <taxon>Bacteria</taxon>
        <taxon>Pseudomonadati</taxon>
        <taxon>Bacteroidota</taxon>
        <taxon>Flavobacteriia</taxon>
        <taxon>Flavobacteriales</taxon>
        <taxon>Flavobacteriaceae</taxon>
        <taxon>Flavobacterium</taxon>
    </lineage>
</organism>
<accession>A0ABX2XKZ2</accession>
<gene>
    <name evidence="1" type="ORF">FLP_08030</name>
</gene>
<evidence type="ECO:0000313" key="1">
    <source>
        <dbReference type="EMBL" id="OCB75875.1"/>
    </source>
</evidence>
<reference evidence="2" key="1">
    <citation type="submission" date="2016-03" db="EMBL/GenBank/DDBJ databases">
        <title>Draft genome sequence of Paenibacillus glacialis DSM 22343.</title>
        <authorList>
            <person name="Shin S.-K."/>
            <person name="Yi H."/>
        </authorList>
    </citation>
    <scope>NUCLEOTIDE SEQUENCE [LARGE SCALE GENOMIC DNA]</scope>
    <source>
        <strain evidence="2">CCUG 60099</strain>
    </source>
</reference>
<evidence type="ECO:0000313" key="2">
    <source>
        <dbReference type="Proteomes" id="UP000093343"/>
    </source>
</evidence>
<keyword evidence="2" id="KW-1185">Reference proteome</keyword>
<name>A0ABX2XKZ2_9FLAO</name>
<dbReference type="EMBL" id="LVEN01000012">
    <property type="protein sequence ID" value="OCB75875.1"/>
    <property type="molecule type" value="Genomic_DNA"/>
</dbReference>
<comment type="caution">
    <text evidence="1">The sequence shown here is derived from an EMBL/GenBank/DDBJ whole genome shotgun (WGS) entry which is preliminary data.</text>
</comment>
<protein>
    <recommendedName>
        <fullName evidence="3">DUF4372 domain-containing protein</fullName>
    </recommendedName>
</protein>
<dbReference type="Proteomes" id="UP000093343">
    <property type="component" value="Unassembled WGS sequence"/>
</dbReference>
<evidence type="ECO:0008006" key="3">
    <source>
        <dbReference type="Google" id="ProtNLM"/>
    </source>
</evidence>
<sequence>MGHGLDGFERIVAGFLFNFFELKFSTKSQSNKLIKQTLRLCVFARDFKKISANQLKPVQSVANN</sequence>